<dbReference type="GO" id="GO:0004316">
    <property type="term" value="F:3-oxoacyl-[acyl-carrier-protein] reductase (NADPH) activity"/>
    <property type="evidence" value="ECO:0007669"/>
    <property type="project" value="UniProtKB-EC"/>
</dbReference>
<evidence type="ECO:0000313" key="3">
    <source>
        <dbReference type="Proteomes" id="UP000223606"/>
    </source>
</evidence>
<organism evidence="2 3">
    <name type="scientific">Hartmannibacter diazotrophicus</name>
    <dbReference type="NCBI Taxonomy" id="1482074"/>
    <lineage>
        <taxon>Bacteria</taxon>
        <taxon>Pseudomonadati</taxon>
        <taxon>Pseudomonadota</taxon>
        <taxon>Alphaproteobacteria</taxon>
        <taxon>Hyphomicrobiales</taxon>
        <taxon>Pleomorphomonadaceae</taxon>
        <taxon>Hartmannibacter</taxon>
    </lineage>
</organism>
<dbReference type="PANTHER" id="PTHR42879:SF6">
    <property type="entry name" value="NADPH-DEPENDENT REDUCTASE BACG"/>
    <property type="match status" value="1"/>
</dbReference>
<dbReference type="RefSeq" id="WP_099553852.1">
    <property type="nucleotide sequence ID" value="NZ_LT960614.1"/>
</dbReference>
<dbReference type="OrthoDB" id="9793325at2"/>
<dbReference type="KEGG" id="hdi:HDIA_0386"/>
<dbReference type="Pfam" id="PF13561">
    <property type="entry name" value="adh_short_C2"/>
    <property type="match status" value="1"/>
</dbReference>
<accession>A0A2C9D0M1</accession>
<sequence length="262" mass="27194">MDLGLKGRRALVLSSSRGLGLGVAEALAAEGADVMLCGRSEAALAEAAKAINARGVGRATCHVADLASEDFSATVASEALNRFDCVDILVNNSGGPPPGTAAGMDVYMLERQAQMMVFRLIELAGLLLPAMRQEKWGRILTIASSGVVQPIPNLALSNTLRSALVGWTKTLASEVAADGVTCNMLLPGRIQTDRVDELDDAAAKRTGKPLEHVRAAARAAIPAGRYGTVEEFASVAAFLCSQPASYVTGSVIRCDGGAIKSV</sequence>
<dbReference type="InterPro" id="IPR002347">
    <property type="entry name" value="SDR_fam"/>
</dbReference>
<name>A0A2C9D0M1_9HYPH</name>
<dbReference type="EMBL" id="LT960614">
    <property type="protein sequence ID" value="SON53927.1"/>
    <property type="molecule type" value="Genomic_DNA"/>
</dbReference>
<protein>
    <submittedName>
        <fullName evidence="2">3-oxoacyl-[acyl-carrier-protein] reductase FabG</fullName>
        <ecNumber evidence="2">1.1.1.100</ecNumber>
    </submittedName>
</protein>
<evidence type="ECO:0000256" key="1">
    <source>
        <dbReference type="ARBA" id="ARBA00006484"/>
    </source>
</evidence>
<comment type="similarity">
    <text evidence="1">Belongs to the short-chain dehydrogenases/reductases (SDR) family.</text>
</comment>
<reference evidence="3" key="1">
    <citation type="submission" date="2017-09" db="EMBL/GenBank/DDBJ databases">
        <title>Genome sequence of Nannocystis excedens DSM 71.</title>
        <authorList>
            <person name="Blom J."/>
        </authorList>
    </citation>
    <scope>NUCLEOTIDE SEQUENCE [LARGE SCALE GENOMIC DNA]</scope>
    <source>
        <strain evidence="3">type strain: E19</strain>
    </source>
</reference>
<dbReference type="Proteomes" id="UP000223606">
    <property type="component" value="Chromosome 1"/>
</dbReference>
<evidence type="ECO:0000313" key="2">
    <source>
        <dbReference type="EMBL" id="SON53927.1"/>
    </source>
</evidence>
<keyword evidence="3" id="KW-1185">Reference proteome</keyword>
<dbReference type="SUPFAM" id="SSF51735">
    <property type="entry name" value="NAD(P)-binding Rossmann-fold domains"/>
    <property type="match status" value="1"/>
</dbReference>
<dbReference type="EC" id="1.1.1.100" evidence="2"/>
<dbReference type="AlphaFoldDB" id="A0A2C9D0M1"/>
<dbReference type="Gene3D" id="3.40.50.720">
    <property type="entry name" value="NAD(P)-binding Rossmann-like Domain"/>
    <property type="match status" value="1"/>
</dbReference>
<keyword evidence="2" id="KW-0560">Oxidoreductase</keyword>
<dbReference type="PANTHER" id="PTHR42879">
    <property type="entry name" value="3-OXOACYL-(ACYL-CARRIER-PROTEIN) REDUCTASE"/>
    <property type="match status" value="1"/>
</dbReference>
<dbReference type="PRINTS" id="PR00081">
    <property type="entry name" value="GDHRDH"/>
</dbReference>
<dbReference type="InterPro" id="IPR050259">
    <property type="entry name" value="SDR"/>
</dbReference>
<dbReference type="InterPro" id="IPR036291">
    <property type="entry name" value="NAD(P)-bd_dom_sf"/>
</dbReference>
<gene>
    <name evidence="2" type="primary">fabG_3</name>
    <name evidence="2" type="ORF">HDIA_0386</name>
</gene>
<proteinExistence type="inferred from homology"/>